<dbReference type="AlphaFoldDB" id="A0A1M7YF93"/>
<dbReference type="PANTHER" id="PTHR43685">
    <property type="entry name" value="GLYCOSYLTRANSFERASE"/>
    <property type="match status" value="1"/>
</dbReference>
<dbReference type="OrthoDB" id="9812302at2"/>
<evidence type="ECO:0000313" key="2">
    <source>
        <dbReference type="EMBL" id="SHO51315.1"/>
    </source>
</evidence>
<gene>
    <name evidence="2" type="ORF">SAMN02745217_03124</name>
</gene>
<dbReference type="SUPFAM" id="SSF53448">
    <property type="entry name" value="Nucleotide-diphospho-sugar transferases"/>
    <property type="match status" value="1"/>
</dbReference>
<dbReference type="InterPro" id="IPR029044">
    <property type="entry name" value="Nucleotide-diphossugar_trans"/>
</dbReference>
<accession>A0A1M7YF93</accession>
<keyword evidence="3" id="KW-1185">Reference proteome</keyword>
<reference evidence="2 3" key="1">
    <citation type="submission" date="2016-12" db="EMBL/GenBank/DDBJ databases">
        <authorList>
            <person name="Song W.-J."/>
            <person name="Kurnit D.M."/>
        </authorList>
    </citation>
    <scope>NUCLEOTIDE SEQUENCE [LARGE SCALE GENOMIC DNA]</scope>
    <source>
        <strain evidence="2 3">DSM 12503</strain>
    </source>
</reference>
<dbReference type="InterPro" id="IPR001173">
    <property type="entry name" value="Glyco_trans_2-like"/>
</dbReference>
<dbReference type="RefSeq" id="WP_073589781.1">
    <property type="nucleotide sequence ID" value="NZ_FRFD01000009.1"/>
</dbReference>
<dbReference type="Proteomes" id="UP000184612">
    <property type="component" value="Unassembled WGS sequence"/>
</dbReference>
<name>A0A1M7YF93_9FIRM</name>
<dbReference type="Pfam" id="PF00535">
    <property type="entry name" value="Glycos_transf_2"/>
    <property type="match status" value="1"/>
</dbReference>
<evidence type="ECO:0000313" key="3">
    <source>
        <dbReference type="Proteomes" id="UP000184612"/>
    </source>
</evidence>
<evidence type="ECO:0000259" key="1">
    <source>
        <dbReference type="Pfam" id="PF00535"/>
    </source>
</evidence>
<sequence>MYDKTSVIMPTYNRSEFLNLTLAGFTIQTSKDFNIVIVDDGSIDDTKAVVDTYQGKLDITYVHQENRGRSKSRNTGLKHTNANHIIFCDDDRIPNKNFIAVHQANKSQNLAAMGMKEKILVRYNSKMQWKENSLKILIKQLKEPKKDIFTEDFFTERDIVTDFENIISTFSVGGSTDNYRDVVEKYGNNLEGFYFPWVTGTTANMSFVRKNIEDFLFDENYTSWGMEDTDYSFMLYQRGYRFRMIDDAVNYHQNHPGNFSLERDSLNKNVKYFCQKYDDLSCYLFANMFGIKRMSMIELNELYHAVTEKTVGEDSVEETLKKLLTNTLY</sequence>
<organism evidence="2 3">
    <name type="scientific">Anaerocolumna xylanovorans DSM 12503</name>
    <dbReference type="NCBI Taxonomy" id="1121345"/>
    <lineage>
        <taxon>Bacteria</taxon>
        <taxon>Bacillati</taxon>
        <taxon>Bacillota</taxon>
        <taxon>Clostridia</taxon>
        <taxon>Lachnospirales</taxon>
        <taxon>Lachnospiraceae</taxon>
        <taxon>Anaerocolumna</taxon>
    </lineage>
</organism>
<dbReference type="PANTHER" id="PTHR43685:SF3">
    <property type="entry name" value="SLR2126 PROTEIN"/>
    <property type="match status" value="1"/>
</dbReference>
<feature type="domain" description="Glycosyltransferase 2-like" evidence="1">
    <location>
        <begin position="6"/>
        <end position="103"/>
    </location>
</feature>
<dbReference type="STRING" id="1121345.SAMN02745217_03124"/>
<proteinExistence type="predicted"/>
<dbReference type="Gene3D" id="3.90.550.10">
    <property type="entry name" value="Spore Coat Polysaccharide Biosynthesis Protein SpsA, Chain A"/>
    <property type="match status" value="1"/>
</dbReference>
<protein>
    <submittedName>
        <fullName evidence="2">Glycosyltransferase involved in cell wall bisynthesis</fullName>
    </submittedName>
</protein>
<dbReference type="GO" id="GO:0016740">
    <property type="term" value="F:transferase activity"/>
    <property type="evidence" value="ECO:0007669"/>
    <property type="project" value="UniProtKB-KW"/>
</dbReference>
<dbReference type="EMBL" id="FRFD01000009">
    <property type="protein sequence ID" value="SHO51315.1"/>
    <property type="molecule type" value="Genomic_DNA"/>
</dbReference>
<keyword evidence="2" id="KW-0808">Transferase</keyword>
<dbReference type="InterPro" id="IPR050834">
    <property type="entry name" value="Glycosyltransf_2"/>
</dbReference>